<dbReference type="RefSeq" id="WP_138124421.1">
    <property type="nucleotide sequence ID" value="NZ_SWLG01000004.1"/>
</dbReference>
<evidence type="ECO:0000313" key="1">
    <source>
        <dbReference type="EMBL" id="TLS38173.1"/>
    </source>
</evidence>
<sequence>MLVIIFLLLLGSIGFFVYSFFSKDYAKELQRQVDDVYISLMKEVKNIKKRTDAIDGGGKNV</sequence>
<dbReference type="Proteomes" id="UP000308230">
    <property type="component" value="Unassembled WGS sequence"/>
</dbReference>
<organism evidence="1 2">
    <name type="scientific">Exobacillus caeni</name>
    <dbReference type="NCBI Taxonomy" id="2574798"/>
    <lineage>
        <taxon>Bacteria</taxon>
        <taxon>Bacillati</taxon>
        <taxon>Bacillota</taxon>
        <taxon>Bacilli</taxon>
        <taxon>Bacillales</taxon>
        <taxon>Guptibacillaceae</taxon>
        <taxon>Exobacillus</taxon>
    </lineage>
</organism>
<accession>A0A5R9FBA7</accession>
<name>A0A5R9FBA7_9BACL</name>
<dbReference type="AlphaFoldDB" id="A0A5R9FBA7"/>
<evidence type="ECO:0000313" key="2">
    <source>
        <dbReference type="Proteomes" id="UP000308230"/>
    </source>
</evidence>
<dbReference type="OrthoDB" id="2930039at2"/>
<protein>
    <submittedName>
        <fullName evidence="1">Uncharacterized protein</fullName>
    </submittedName>
</protein>
<gene>
    <name evidence="1" type="ORF">FCL54_06440</name>
</gene>
<dbReference type="EMBL" id="SWLG01000004">
    <property type="protein sequence ID" value="TLS38173.1"/>
    <property type="molecule type" value="Genomic_DNA"/>
</dbReference>
<proteinExistence type="predicted"/>
<keyword evidence="2" id="KW-1185">Reference proteome</keyword>
<reference evidence="1 2" key="1">
    <citation type="submission" date="2019-04" db="EMBL/GenBank/DDBJ databases">
        <title>Bacillus caeni sp. nov., a bacterium isolated from mangrove sediment.</title>
        <authorList>
            <person name="Huang H."/>
            <person name="Mo K."/>
            <person name="Hu Y."/>
        </authorList>
    </citation>
    <scope>NUCLEOTIDE SEQUENCE [LARGE SCALE GENOMIC DNA]</scope>
    <source>
        <strain evidence="1 2">HB172195</strain>
    </source>
</reference>
<comment type="caution">
    <text evidence="1">The sequence shown here is derived from an EMBL/GenBank/DDBJ whole genome shotgun (WGS) entry which is preliminary data.</text>
</comment>